<keyword evidence="3" id="KW-1185">Reference proteome</keyword>
<protein>
    <submittedName>
        <fullName evidence="2">Uncharacterized protein</fullName>
    </submittedName>
</protein>
<feature type="region of interest" description="Disordered" evidence="1">
    <location>
        <begin position="1"/>
        <end position="25"/>
    </location>
</feature>
<organism evidence="2 3">
    <name type="scientific">Solanum tuberosum</name>
    <name type="common">Potato</name>
    <dbReference type="NCBI Taxonomy" id="4113"/>
    <lineage>
        <taxon>Eukaryota</taxon>
        <taxon>Viridiplantae</taxon>
        <taxon>Streptophyta</taxon>
        <taxon>Embryophyta</taxon>
        <taxon>Tracheophyta</taxon>
        <taxon>Spermatophyta</taxon>
        <taxon>Magnoliopsida</taxon>
        <taxon>eudicotyledons</taxon>
        <taxon>Gunneridae</taxon>
        <taxon>Pentapetalae</taxon>
        <taxon>asterids</taxon>
        <taxon>lamiids</taxon>
        <taxon>Solanales</taxon>
        <taxon>Solanaceae</taxon>
        <taxon>Solanoideae</taxon>
        <taxon>Solaneae</taxon>
        <taxon>Solanum</taxon>
    </lineage>
</organism>
<name>A0ABQ7WKI4_SOLTU</name>
<dbReference type="Proteomes" id="UP000826656">
    <property type="component" value="Unassembled WGS sequence"/>
</dbReference>
<evidence type="ECO:0000313" key="2">
    <source>
        <dbReference type="EMBL" id="KAH0781254.1"/>
    </source>
</evidence>
<gene>
    <name evidence="2" type="ORF">KY290_000852</name>
</gene>
<dbReference type="EMBL" id="JAIVGD010000001">
    <property type="protein sequence ID" value="KAH0781254.1"/>
    <property type="molecule type" value="Genomic_DNA"/>
</dbReference>
<sequence>MSVDGEGRRLGSRGRVTGRGGPSGFDVLMPGDGAGRHLGARHLEAGGRGWGAFGCDASMPGWVPRGKIPLRLVNRAGGTLGATPRVPGGWLGTRCFEASFPEAGQRWRRGRKTFGYMF</sequence>
<evidence type="ECO:0000256" key="1">
    <source>
        <dbReference type="SAM" id="MobiDB-lite"/>
    </source>
</evidence>
<comment type="caution">
    <text evidence="2">The sequence shown here is derived from an EMBL/GenBank/DDBJ whole genome shotgun (WGS) entry which is preliminary data.</text>
</comment>
<accession>A0ABQ7WKI4</accession>
<reference evidence="2 3" key="1">
    <citation type="journal article" date="2021" name="bioRxiv">
        <title>Chromosome-scale and haplotype-resolved genome assembly of a tetraploid potato cultivar.</title>
        <authorList>
            <person name="Sun H."/>
            <person name="Jiao W.-B."/>
            <person name="Krause K."/>
            <person name="Campoy J.A."/>
            <person name="Goel M."/>
            <person name="Folz-Donahue K."/>
            <person name="Kukat C."/>
            <person name="Huettel B."/>
            <person name="Schneeberger K."/>
        </authorList>
    </citation>
    <scope>NUCLEOTIDE SEQUENCE [LARGE SCALE GENOMIC DNA]</scope>
    <source>
        <strain evidence="2">SolTubOtavaFocal</strain>
        <tissue evidence="2">Leaves</tissue>
    </source>
</reference>
<proteinExistence type="predicted"/>
<evidence type="ECO:0000313" key="3">
    <source>
        <dbReference type="Proteomes" id="UP000826656"/>
    </source>
</evidence>